<proteinExistence type="inferred from homology"/>
<dbReference type="Proteomes" id="UP000051213">
    <property type="component" value="Unassembled WGS sequence"/>
</dbReference>
<dbReference type="NCBIfam" id="TIGR01730">
    <property type="entry name" value="RND_mfp"/>
    <property type="match status" value="1"/>
</dbReference>
<organism evidence="3 4">
    <name type="scientific">SAR92 bacterium BACL26 MAG-121220-bin70</name>
    <dbReference type="NCBI Taxonomy" id="1655626"/>
    <lineage>
        <taxon>Bacteria</taxon>
        <taxon>Pseudomonadati</taxon>
        <taxon>Pseudomonadota</taxon>
        <taxon>Gammaproteobacteria</taxon>
        <taxon>Cellvibrionales</taxon>
        <taxon>Porticoccaceae</taxon>
        <taxon>SAR92 clade</taxon>
    </lineage>
</organism>
<sequence>MIATVVLIIGLLLLAALAYFSPKPQRTPRPPKPPLSVEVMTISPAPLAVTILSQGTVAPKREIDLVSQVAGRVVEAADQYANGGFFKAGEKLVQIEPEDYKFSVTRAKAQVAKAAEQVALEQGRSRQAKREWRDLEDKTANALFLRQPQLNSAQAGLESAQADLKKAQLDLARTAISAPFRGRIRQTFADLGQYVNPGSRIAKVYSTDIVEVRLPLSDREAALVDLPVNFEDNKTISYPSVTLRSRVGDQVYEWQGKIVRTDASIDVKSRMTYAVAEVENPFKSDVTGNRPPLNIGLFVEAEIAGRIIERAVTIPKTAVYRGNEILALNKDNEVHYQLISVIQSNANSITAVGLTPGMRIVSSRIPLAIAGMKVSPKKEILVKTLDPETEESTL</sequence>
<comment type="caution">
    <text evidence="3">The sequence shown here is derived from an EMBL/GenBank/DDBJ whole genome shotgun (WGS) entry which is preliminary data.</text>
</comment>
<evidence type="ECO:0000259" key="2">
    <source>
        <dbReference type="Pfam" id="PF25917"/>
    </source>
</evidence>
<comment type="similarity">
    <text evidence="1">Belongs to the membrane fusion protein (MFP) (TC 8.A.1) family.</text>
</comment>
<evidence type="ECO:0000313" key="3">
    <source>
        <dbReference type="EMBL" id="KRO96996.1"/>
    </source>
</evidence>
<reference evidence="3 4" key="1">
    <citation type="submission" date="2015-10" db="EMBL/GenBank/DDBJ databases">
        <title>Metagenome-Assembled Genomes uncover a global brackish microbiome.</title>
        <authorList>
            <person name="Hugerth L.W."/>
            <person name="Larsson J."/>
            <person name="Alneberg J."/>
            <person name="Lindh M.V."/>
            <person name="Legrand C."/>
            <person name="Pinhassi J."/>
            <person name="Andersson A.F."/>
        </authorList>
    </citation>
    <scope>NUCLEOTIDE SEQUENCE [LARGE SCALE GENOMIC DNA]</scope>
    <source>
        <strain evidence="3">BACL26 MAG-121220-bin70</strain>
    </source>
</reference>
<dbReference type="SUPFAM" id="SSF111369">
    <property type="entry name" value="HlyD-like secretion proteins"/>
    <property type="match status" value="1"/>
</dbReference>
<dbReference type="InterPro" id="IPR058625">
    <property type="entry name" value="MdtA-like_BSH"/>
</dbReference>
<protein>
    <recommendedName>
        <fullName evidence="2">Multidrug resistance protein MdtA-like barrel-sandwich hybrid domain-containing protein</fullName>
    </recommendedName>
</protein>
<evidence type="ECO:0000313" key="4">
    <source>
        <dbReference type="Proteomes" id="UP000051213"/>
    </source>
</evidence>
<gene>
    <name evidence="3" type="ORF">ABS24_03030</name>
</gene>
<dbReference type="PANTHER" id="PTHR30469:SF12">
    <property type="entry name" value="MULTIDRUG RESISTANCE PROTEIN MDTA"/>
    <property type="match status" value="1"/>
</dbReference>
<dbReference type="Gene3D" id="1.10.287.470">
    <property type="entry name" value="Helix hairpin bin"/>
    <property type="match status" value="1"/>
</dbReference>
<accession>A0A0R2UCQ0</accession>
<name>A0A0R2UCQ0_9GAMM</name>
<dbReference type="InterPro" id="IPR006143">
    <property type="entry name" value="RND_pump_MFP"/>
</dbReference>
<dbReference type="GO" id="GO:0015562">
    <property type="term" value="F:efflux transmembrane transporter activity"/>
    <property type="evidence" value="ECO:0007669"/>
    <property type="project" value="TreeGrafter"/>
</dbReference>
<dbReference type="GO" id="GO:1990281">
    <property type="term" value="C:efflux pump complex"/>
    <property type="evidence" value="ECO:0007669"/>
    <property type="project" value="TreeGrafter"/>
</dbReference>
<dbReference type="AlphaFoldDB" id="A0A0R2UCQ0"/>
<dbReference type="Gene3D" id="2.40.30.170">
    <property type="match status" value="1"/>
</dbReference>
<dbReference type="Gene3D" id="2.40.420.20">
    <property type="match status" value="1"/>
</dbReference>
<feature type="domain" description="Multidrug resistance protein MdtA-like barrel-sandwich hybrid" evidence="2">
    <location>
        <begin position="62"/>
        <end position="200"/>
    </location>
</feature>
<evidence type="ECO:0000256" key="1">
    <source>
        <dbReference type="ARBA" id="ARBA00009477"/>
    </source>
</evidence>
<dbReference type="Pfam" id="PF25917">
    <property type="entry name" value="BSH_RND"/>
    <property type="match status" value="1"/>
</dbReference>
<dbReference type="PANTHER" id="PTHR30469">
    <property type="entry name" value="MULTIDRUG RESISTANCE PROTEIN MDTA"/>
    <property type="match status" value="1"/>
</dbReference>
<dbReference type="Gene3D" id="2.40.50.100">
    <property type="match status" value="1"/>
</dbReference>
<dbReference type="EMBL" id="LICA01000023">
    <property type="protein sequence ID" value="KRO96996.1"/>
    <property type="molecule type" value="Genomic_DNA"/>
</dbReference>